<name>A0A2U8JHD2_9RHAB</name>
<dbReference type="EMBL" id="MG764528">
    <property type="protein sequence ID" value="AWK68118.1"/>
    <property type="molecule type" value="Viral_cRNA"/>
</dbReference>
<evidence type="ECO:0000313" key="2">
    <source>
        <dbReference type="EMBL" id="AWK68118.1"/>
    </source>
</evidence>
<feature type="region of interest" description="Disordered" evidence="1">
    <location>
        <begin position="229"/>
        <end position="284"/>
    </location>
</feature>
<organism evidence="2">
    <name type="scientific">Wuhan Tick Virus 1</name>
    <dbReference type="NCBI Taxonomy" id="1608137"/>
    <lineage>
        <taxon>Viruses</taxon>
        <taxon>Riboviria</taxon>
        <taxon>Orthornavirae</taxon>
        <taxon>Negarnaviricota</taxon>
        <taxon>Haploviricotina</taxon>
        <taxon>Monjiviricetes</taxon>
        <taxon>Mononegavirales</taxon>
        <taxon>Rhabdoviridae</taxon>
        <taxon>Alpharhabdovirinae</taxon>
        <taxon>Alpharicinrhavirus</taxon>
        <taxon>Alpharicinrhavirus wuhan</taxon>
    </lineage>
</organism>
<proteinExistence type="predicted"/>
<reference evidence="2" key="1">
    <citation type="journal article" date="2018" name="Ticks Tick Borne Dis.">
        <title>A metagenomic survey identifies Tamdy orthonairovirus as well as divergent phlebo-, rhabdo-, chu- and flavi-like viruses in Anatolia, Turkey.</title>
        <authorList>
            <person name="Brinkmann A."/>
            <person name="Dincer E."/>
            <person name="Polat C."/>
            <person name="Hekimoglu O."/>
            <person name="Hacioglu S."/>
            <person name="Foldes K."/>
            <person name="Ozkul A."/>
            <person name="Oktem I.M."/>
            <person name="Nitsche A."/>
            <person name="Ergunay K."/>
        </authorList>
    </citation>
    <scope>NUCLEOTIDE SEQUENCE</scope>
    <source>
        <strain evidence="2">MU28</strain>
    </source>
</reference>
<protein>
    <submittedName>
        <fullName evidence="2">Uncharacterized protein</fullName>
    </submittedName>
</protein>
<accession>A0A2U8JHD2</accession>
<sequence>MSDSRYALPYYQRSNFGLGRGFDCACRMQSNNQKLEGMLGAGGGPSDASQTTNPGDIVHKLPFQAETAADMVAIIKNEGEGDEDEVENAELHETQMPNPLEPEGEIPQGVHQSPGKTALTVGTVETQAPDPDTSQESDEIDGAHSILIDLDPKHKDVESKEMIKKYFDVMLQQMKEQGNLASGDAEIINEQVKVTYTPIPAIMPPLEPASPVERAAKIINEQLSEWGKNVVPLDKEENKPGTSGEKGPTEAPRPQVTSTGTGPTPPLKGAGERKATTTASSPSQSLTDLARKLITYDRRGGGSIAVSLLQLGISADTIAKSLASKGIPLKTFLARSESKKAWACLMLSERGKKFRLTVFPPEN</sequence>
<evidence type="ECO:0000256" key="1">
    <source>
        <dbReference type="SAM" id="MobiDB-lite"/>
    </source>
</evidence>